<feature type="compositionally biased region" description="Low complexity" evidence="1">
    <location>
        <begin position="108"/>
        <end position="125"/>
    </location>
</feature>
<feature type="compositionally biased region" description="Polar residues" evidence="1">
    <location>
        <begin position="1"/>
        <end position="13"/>
    </location>
</feature>
<proteinExistence type="predicted"/>
<feature type="region of interest" description="Disordered" evidence="1">
    <location>
        <begin position="1"/>
        <end position="73"/>
    </location>
</feature>
<feature type="compositionally biased region" description="Polar residues" evidence="1">
    <location>
        <begin position="127"/>
        <end position="136"/>
    </location>
</feature>
<name>A0A2C5XRV1_9HYPO</name>
<dbReference type="AlphaFoldDB" id="A0A2C5XRV1"/>
<evidence type="ECO:0000313" key="3">
    <source>
        <dbReference type="Proteomes" id="UP000226192"/>
    </source>
</evidence>
<feature type="compositionally biased region" description="Basic residues" evidence="1">
    <location>
        <begin position="210"/>
        <end position="221"/>
    </location>
</feature>
<reference evidence="2 3" key="1">
    <citation type="submission" date="2017-06" db="EMBL/GenBank/DDBJ databases">
        <title>Ant-infecting Ophiocordyceps genomes reveal a high diversity of potential behavioral manipulation genes and a possible major role for enterotoxins.</title>
        <authorList>
            <person name="De Bekker C."/>
            <person name="Evans H.C."/>
            <person name="Brachmann A."/>
            <person name="Hughes D.P."/>
        </authorList>
    </citation>
    <scope>NUCLEOTIDE SEQUENCE [LARGE SCALE GENOMIC DNA]</scope>
    <source>
        <strain evidence="2 3">Map64</strain>
    </source>
</reference>
<feature type="region of interest" description="Disordered" evidence="1">
    <location>
        <begin position="108"/>
        <end position="136"/>
    </location>
</feature>
<feature type="compositionally biased region" description="Basic and acidic residues" evidence="1">
    <location>
        <begin position="188"/>
        <end position="197"/>
    </location>
</feature>
<comment type="caution">
    <text evidence="2">The sequence shown here is derived from an EMBL/GenBank/DDBJ whole genome shotgun (WGS) entry which is preliminary data.</text>
</comment>
<evidence type="ECO:0000256" key="1">
    <source>
        <dbReference type="SAM" id="MobiDB-lite"/>
    </source>
</evidence>
<keyword evidence="3" id="KW-1185">Reference proteome</keyword>
<accession>A0A2C5XRV1</accession>
<dbReference type="EMBL" id="NJET01000231">
    <property type="protein sequence ID" value="PHH59177.1"/>
    <property type="molecule type" value="Genomic_DNA"/>
</dbReference>
<protein>
    <submittedName>
        <fullName evidence="2">Uncharacterized protein</fullName>
    </submittedName>
</protein>
<feature type="compositionally biased region" description="Basic and acidic residues" evidence="1">
    <location>
        <begin position="222"/>
        <end position="236"/>
    </location>
</feature>
<gene>
    <name evidence="2" type="ORF">CDD81_3663</name>
</gene>
<dbReference type="STRING" id="1399860.A0A2C5XRV1"/>
<organism evidence="2 3">
    <name type="scientific">Ophiocordyceps australis</name>
    <dbReference type="NCBI Taxonomy" id="1399860"/>
    <lineage>
        <taxon>Eukaryota</taxon>
        <taxon>Fungi</taxon>
        <taxon>Dikarya</taxon>
        <taxon>Ascomycota</taxon>
        <taxon>Pezizomycotina</taxon>
        <taxon>Sordariomycetes</taxon>
        <taxon>Hypocreomycetidae</taxon>
        <taxon>Hypocreales</taxon>
        <taxon>Ophiocordycipitaceae</taxon>
        <taxon>Ophiocordyceps</taxon>
    </lineage>
</organism>
<evidence type="ECO:0000313" key="2">
    <source>
        <dbReference type="EMBL" id="PHH59177.1"/>
    </source>
</evidence>
<feature type="region of interest" description="Disordered" evidence="1">
    <location>
        <begin position="181"/>
        <end position="256"/>
    </location>
</feature>
<dbReference type="OrthoDB" id="4927370at2759"/>
<sequence length="256" mass="27008">MPHIQSPYSNVSPDQDLAPEKEVVSATQSSAMVPPRTPDAVNEGRGSTVAMVAPDLSLQPPFEPSPTTPAPSTVFAEAMNDASEALLKPGVASDAASRATAALEAASEAASDASSDSPSLSDVADTVATSPGKRSQYTMTARAVALALWSNNIKLKEISKQTGMKRDAFYKLLQRAKQRGFSQGARILPEHIEDGPRSGRPPNTSPTKLQSKKARSRASLHKQKETDGAKKPEDSSILHTSEPPPIASQAGGWITQ</sequence>
<dbReference type="Proteomes" id="UP000226192">
    <property type="component" value="Unassembled WGS sequence"/>
</dbReference>